<dbReference type="AlphaFoldDB" id="A0AAV1W707"/>
<evidence type="ECO:0000256" key="2">
    <source>
        <dbReference type="SAM" id="MobiDB-lite"/>
    </source>
</evidence>
<feature type="region of interest" description="Disordered" evidence="2">
    <location>
        <begin position="170"/>
        <end position="205"/>
    </location>
</feature>
<dbReference type="Proteomes" id="UP001497480">
    <property type="component" value="Unassembled WGS sequence"/>
</dbReference>
<organism evidence="3 4">
    <name type="scientific">Lupinus luteus</name>
    <name type="common">European yellow lupine</name>
    <dbReference type="NCBI Taxonomy" id="3873"/>
    <lineage>
        <taxon>Eukaryota</taxon>
        <taxon>Viridiplantae</taxon>
        <taxon>Streptophyta</taxon>
        <taxon>Embryophyta</taxon>
        <taxon>Tracheophyta</taxon>
        <taxon>Spermatophyta</taxon>
        <taxon>Magnoliopsida</taxon>
        <taxon>eudicotyledons</taxon>
        <taxon>Gunneridae</taxon>
        <taxon>Pentapetalae</taxon>
        <taxon>rosids</taxon>
        <taxon>fabids</taxon>
        <taxon>Fabales</taxon>
        <taxon>Fabaceae</taxon>
        <taxon>Papilionoideae</taxon>
        <taxon>50 kb inversion clade</taxon>
        <taxon>genistoids sensu lato</taxon>
        <taxon>core genistoids</taxon>
        <taxon>Genisteae</taxon>
        <taxon>Lupinus</taxon>
    </lineage>
</organism>
<feature type="region of interest" description="Disordered" evidence="2">
    <location>
        <begin position="274"/>
        <end position="299"/>
    </location>
</feature>
<feature type="compositionally biased region" description="Polar residues" evidence="2">
    <location>
        <begin position="179"/>
        <end position="191"/>
    </location>
</feature>
<feature type="region of interest" description="Disordered" evidence="2">
    <location>
        <begin position="356"/>
        <end position="377"/>
    </location>
</feature>
<keyword evidence="1" id="KW-0175">Coiled coil</keyword>
<feature type="compositionally biased region" description="Polar residues" evidence="2">
    <location>
        <begin position="92"/>
        <end position="107"/>
    </location>
</feature>
<feature type="region of interest" description="Disordered" evidence="2">
    <location>
        <begin position="1"/>
        <end position="63"/>
    </location>
</feature>
<sequence length="574" mass="63528">MATAAFKSTTKRTPARANSSTEDSITSTSTSTSTSVHRQRRSRSLSQFSRPLNADGNNGKFVNTVRGSGFPEISLDDLAIEFFHSADRGRSGSRSFETKASSAAGTASQRRGRSVSRKSGGGVDDRRSSVGGGSVDVRRSSIGGSGRAVSDANSRRRRSVSVIRYQISDSESDIDHSQNSRSRVNLKNIDSGNKLMQKPVTSDRRPVLRKSLSQKDFKIYDGYSSQSSVLTDDEGAGAAYFSKDGIKKLRPVYKLKKVELPDMDNGLHRTTWNESRRTGTEQAVVRPRTSTSSKGDRLLSNNSDVVKAVSSIRRNYESELEQSEKRKQDLLAEVVFEEQRGRELSKIVNDLIPATKNDSIQKPARTRKRSNDRSRMSMRLTEEAEKYIEDFISNVEDTDISSFDGERSDANSSIGGLLKSEAFNNPPMLSSLNAPPMLSSLPDITDGVALPWLEWESGNGATPTTDPPDKAQLTLAPDTASSTKEITNAQDHNNHSVFSHGRLSADLLQEYIGTDVFSKFVDPYQSLSAKSKGLRYDMDEYLKLKCTEELLIERWKQQQRINSGSLLLCNLRLF</sequence>
<accession>A0AAV1W707</accession>
<protein>
    <submittedName>
        <fullName evidence="3">Uncharacterized protein</fullName>
    </submittedName>
</protein>
<feature type="coiled-coil region" evidence="1">
    <location>
        <begin position="306"/>
        <end position="340"/>
    </location>
</feature>
<dbReference type="PANTHER" id="PTHR34466">
    <property type="entry name" value="OS11G0129800 PROTEIN"/>
    <property type="match status" value="1"/>
</dbReference>
<evidence type="ECO:0000256" key="1">
    <source>
        <dbReference type="SAM" id="Coils"/>
    </source>
</evidence>
<evidence type="ECO:0000313" key="3">
    <source>
        <dbReference type="EMBL" id="CAL0305155.1"/>
    </source>
</evidence>
<dbReference type="EMBL" id="CAXHTB010000004">
    <property type="protein sequence ID" value="CAL0305155.1"/>
    <property type="molecule type" value="Genomic_DNA"/>
</dbReference>
<proteinExistence type="predicted"/>
<dbReference type="PANTHER" id="PTHR34466:SF1">
    <property type="entry name" value="OS06G0609800 PROTEIN"/>
    <property type="match status" value="1"/>
</dbReference>
<reference evidence="3 4" key="1">
    <citation type="submission" date="2024-03" db="EMBL/GenBank/DDBJ databases">
        <authorList>
            <person name="Martinez-Hernandez J."/>
        </authorList>
    </citation>
    <scope>NUCLEOTIDE SEQUENCE [LARGE SCALE GENOMIC DNA]</scope>
</reference>
<name>A0AAV1W707_LUPLU</name>
<gene>
    <name evidence="3" type="ORF">LLUT_LOCUS6215</name>
</gene>
<feature type="compositionally biased region" description="Polar residues" evidence="2">
    <location>
        <begin position="288"/>
        <end position="299"/>
    </location>
</feature>
<keyword evidence="4" id="KW-1185">Reference proteome</keyword>
<evidence type="ECO:0000313" key="4">
    <source>
        <dbReference type="Proteomes" id="UP001497480"/>
    </source>
</evidence>
<feature type="compositionally biased region" description="Low complexity" evidence="2">
    <location>
        <begin position="19"/>
        <end position="36"/>
    </location>
</feature>
<comment type="caution">
    <text evidence="3">The sequence shown here is derived from an EMBL/GenBank/DDBJ whole genome shotgun (WGS) entry which is preliminary data.</text>
</comment>
<feature type="region of interest" description="Disordered" evidence="2">
    <location>
        <begin position="88"/>
        <end position="155"/>
    </location>
</feature>